<keyword evidence="4" id="KW-1185">Reference proteome</keyword>
<dbReference type="AlphaFoldDB" id="A0A0L0GA74"/>
<evidence type="ECO:0000313" key="3">
    <source>
        <dbReference type="EMBL" id="KNC85809.1"/>
    </source>
</evidence>
<dbReference type="Proteomes" id="UP000054560">
    <property type="component" value="Unassembled WGS sequence"/>
</dbReference>
<proteinExistence type="predicted"/>
<organism evidence="3 4">
    <name type="scientific">Sphaeroforma arctica JP610</name>
    <dbReference type="NCBI Taxonomy" id="667725"/>
    <lineage>
        <taxon>Eukaryota</taxon>
        <taxon>Ichthyosporea</taxon>
        <taxon>Ichthyophonida</taxon>
        <taxon>Sphaeroforma</taxon>
    </lineage>
</organism>
<dbReference type="Pfam" id="PF01927">
    <property type="entry name" value="Mut7-C"/>
    <property type="match status" value="1"/>
</dbReference>
<protein>
    <recommendedName>
        <fullName evidence="2">Mut7-C RNAse domain-containing protein</fullName>
    </recommendedName>
</protein>
<dbReference type="PANTHER" id="PTHR47765:SF2">
    <property type="entry name" value="EXONUCLEASE MUT-7 HOMOLOG"/>
    <property type="match status" value="1"/>
</dbReference>
<feature type="domain" description="Mut7-C RNAse" evidence="2">
    <location>
        <begin position="207"/>
        <end position="337"/>
    </location>
</feature>
<evidence type="ECO:0000313" key="4">
    <source>
        <dbReference type="Proteomes" id="UP000054560"/>
    </source>
</evidence>
<evidence type="ECO:0000259" key="2">
    <source>
        <dbReference type="Pfam" id="PF01927"/>
    </source>
</evidence>
<dbReference type="OrthoDB" id="10261556at2759"/>
<gene>
    <name evidence="3" type="ORF">SARC_02033</name>
</gene>
<feature type="compositionally biased region" description="Basic and acidic residues" evidence="1">
    <location>
        <begin position="67"/>
        <end position="93"/>
    </location>
</feature>
<name>A0A0L0GA74_9EUKA</name>
<evidence type="ECO:0000256" key="1">
    <source>
        <dbReference type="SAM" id="MobiDB-lite"/>
    </source>
</evidence>
<dbReference type="EMBL" id="KQ241683">
    <property type="protein sequence ID" value="KNC85809.1"/>
    <property type="molecule type" value="Genomic_DNA"/>
</dbReference>
<dbReference type="PANTHER" id="PTHR47765">
    <property type="entry name" value="3'-5' EXONUCLEASE DOMAIN-CONTAINING PROTEIN"/>
    <property type="match status" value="1"/>
</dbReference>
<feature type="compositionally biased region" description="Polar residues" evidence="1">
    <location>
        <begin position="152"/>
        <end position="172"/>
    </location>
</feature>
<dbReference type="InterPro" id="IPR002782">
    <property type="entry name" value="Mut7-C_RNAse_dom"/>
</dbReference>
<sequence>MRIKHLPQIDWCDVSGNPKFVCDDQSEGLARQLRSLGLDCAFVRDHMPQGVCSNHGDGPNSEARGGNVDDEKTGDADRGSVESSNEIKKEDRGVSNSCSRSGRCPDSQRDQTICGSQLGMGCADTDKQSSTGTEHVPEDSKHKHVTGEIGSVCTNGSHTASTNESGSANATDSVDVKCTADDTRGTQRKRNKMTNSQKNIKQLTTWHMLIKIAEDENRIILTKNRRLAQAHANVSAKKGFNTPDTMKYQAAYFVSASDKYGQRREIVERFGLNIRERLLLTRCLTCNGTFDGPYSGHELDVSSVPTPEVLTVEGRVFYKCIGSCGAATWQGGQFTNHIAKLRLEYGDPNNVLPVEQDF</sequence>
<dbReference type="InterPro" id="IPR052408">
    <property type="entry name" value="Exonuclease_MUT-7-like"/>
</dbReference>
<dbReference type="RefSeq" id="XP_014159711.1">
    <property type="nucleotide sequence ID" value="XM_014304236.1"/>
</dbReference>
<reference evidence="3 4" key="1">
    <citation type="submission" date="2011-02" db="EMBL/GenBank/DDBJ databases">
        <title>The Genome Sequence of Sphaeroforma arctica JP610.</title>
        <authorList>
            <consortium name="The Broad Institute Genome Sequencing Platform"/>
            <person name="Russ C."/>
            <person name="Cuomo C."/>
            <person name="Young S.K."/>
            <person name="Zeng Q."/>
            <person name="Gargeya S."/>
            <person name="Alvarado L."/>
            <person name="Berlin A."/>
            <person name="Chapman S.B."/>
            <person name="Chen Z."/>
            <person name="Freedman E."/>
            <person name="Gellesch M."/>
            <person name="Goldberg J."/>
            <person name="Griggs A."/>
            <person name="Gujja S."/>
            <person name="Heilman E."/>
            <person name="Heiman D."/>
            <person name="Howarth C."/>
            <person name="Mehta T."/>
            <person name="Neiman D."/>
            <person name="Pearson M."/>
            <person name="Roberts A."/>
            <person name="Saif S."/>
            <person name="Shea T."/>
            <person name="Shenoy N."/>
            <person name="Sisk P."/>
            <person name="Stolte C."/>
            <person name="Sykes S."/>
            <person name="White J."/>
            <person name="Yandava C."/>
            <person name="Burger G."/>
            <person name="Gray M.W."/>
            <person name="Holland P.W.H."/>
            <person name="King N."/>
            <person name="Lang F.B.F."/>
            <person name="Roger A.J."/>
            <person name="Ruiz-Trillo I."/>
            <person name="Haas B."/>
            <person name="Nusbaum C."/>
            <person name="Birren B."/>
        </authorList>
    </citation>
    <scope>NUCLEOTIDE SEQUENCE [LARGE SCALE GENOMIC DNA]</scope>
    <source>
        <strain evidence="3 4">JP610</strain>
    </source>
</reference>
<dbReference type="STRING" id="667725.A0A0L0GA74"/>
<feature type="region of interest" description="Disordered" evidence="1">
    <location>
        <begin position="51"/>
        <end position="173"/>
    </location>
</feature>
<dbReference type="GeneID" id="25902537"/>
<accession>A0A0L0GA74</accession>